<proteinExistence type="predicted"/>
<feature type="transmembrane region" description="Helical" evidence="1">
    <location>
        <begin position="58"/>
        <end position="82"/>
    </location>
</feature>
<dbReference type="Gene3D" id="1.20.144.10">
    <property type="entry name" value="Phosphatidic acid phosphatase type 2/haloperoxidase"/>
    <property type="match status" value="2"/>
</dbReference>
<evidence type="ECO:0000313" key="3">
    <source>
        <dbReference type="EMBL" id="SFQ77981.1"/>
    </source>
</evidence>
<dbReference type="InterPro" id="IPR036938">
    <property type="entry name" value="PAP2/HPO_sf"/>
</dbReference>
<protein>
    <submittedName>
        <fullName evidence="3">Undecaprenyl-diphosphatase</fullName>
    </submittedName>
</protein>
<dbReference type="Proteomes" id="UP000182762">
    <property type="component" value="Unassembled WGS sequence"/>
</dbReference>
<gene>
    <name evidence="3" type="ORF">SAMN02745910_03383</name>
</gene>
<dbReference type="InterPro" id="IPR000326">
    <property type="entry name" value="PAP2/HPO"/>
</dbReference>
<organism evidence="3 4">
    <name type="scientific">Priestia endophytica DSM 13796</name>
    <dbReference type="NCBI Taxonomy" id="1121089"/>
    <lineage>
        <taxon>Bacteria</taxon>
        <taxon>Bacillati</taxon>
        <taxon>Bacillota</taxon>
        <taxon>Bacilli</taxon>
        <taxon>Bacillales</taxon>
        <taxon>Bacillaceae</taxon>
        <taxon>Priestia</taxon>
    </lineage>
</organism>
<feature type="transmembrane region" description="Helical" evidence="1">
    <location>
        <begin position="126"/>
        <end position="148"/>
    </location>
</feature>
<dbReference type="CDD" id="cd03392">
    <property type="entry name" value="PAP2_like_2"/>
    <property type="match status" value="1"/>
</dbReference>
<sequence length="221" mass="25438">MNLKVQFTVVFILSAISIIGFGFLAILVSQDRIVHFDSTVISFVQGFESPILTSIMKFFTFIGSLPAIIVLSVLIMFFLYTVLKHRSELILFVAAILGSSILFRILKQIFQRERPNLHRLIEISSYSFPSGHATTAFAFYGVLAFLLWRHLPTQWGRTILILLSVIMILAIGTSRIYLGVHYPSDVLAGYLVSIFWLTIIIWLYQRYREKVYNRKHLNDNQ</sequence>
<dbReference type="Pfam" id="PF01569">
    <property type="entry name" value="PAP2"/>
    <property type="match status" value="1"/>
</dbReference>
<feature type="transmembrane region" description="Helical" evidence="1">
    <location>
        <begin position="7"/>
        <end position="28"/>
    </location>
</feature>
<dbReference type="SUPFAM" id="SSF48317">
    <property type="entry name" value="Acid phosphatase/Vanadium-dependent haloperoxidase"/>
    <property type="match status" value="1"/>
</dbReference>
<dbReference type="PANTHER" id="PTHR14969:SF13">
    <property type="entry name" value="AT30094P"/>
    <property type="match status" value="1"/>
</dbReference>
<dbReference type="SMART" id="SM00014">
    <property type="entry name" value="acidPPc"/>
    <property type="match status" value="1"/>
</dbReference>
<keyword evidence="4" id="KW-1185">Reference proteome</keyword>
<evidence type="ECO:0000256" key="1">
    <source>
        <dbReference type="SAM" id="Phobius"/>
    </source>
</evidence>
<feature type="transmembrane region" description="Helical" evidence="1">
    <location>
        <begin position="186"/>
        <end position="204"/>
    </location>
</feature>
<evidence type="ECO:0000259" key="2">
    <source>
        <dbReference type="SMART" id="SM00014"/>
    </source>
</evidence>
<name>A0A1I6BAL4_9BACI</name>
<feature type="transmembrane region" description="Helical" evidence="1">
    <location>
        <begin position="160"/>
        <end position="180"/>
    </location>
</feature>
<reference evidence="3 4" key="1">
    <citation type="submission" date="2016-10" db="EMBL/GenBank/DDBJ databases">
        <authorList>
            <person name="Varghese N."/>
            <person name="Submissions S."/>
        </authorList>
    </citation>
    <scope>NUCLEOTIDE SEQUENCE [LARGE SCALE GENOMIC DNA]</scope>
    <source>
        <strain evidence="3 4">DSM 13796</strain>
    </source>
</reference>
<comment type="caution">
    <text evidence="3">The sequence shown here is derived from an EMBL/GenBank/DDBJ whole genome shotgun (WGS) entry which is preliminary data.</text>
</comment>
<accession>A0A1I6BAL4</accession>
<keyword evidence="1" id="KW-0472">Membrane</keyword>
<keyword evidence="1" id="KW-1133">Transmembrane helix</keyword>
<feature type="domain" description="Phosphatidic acid phosphatase type 2/haloperoxidase" evidence="2">
    <location>
        <begin position="89"/>
        <end position="201"/>
    </location>
</feature>
<dbReference type="EMBL" id="FOXX01000009">
    <property type="protein sequence ID" value="SFQ77981.1"/>
    <property type="molecule type" value="Genomic_DNA"/>
</dbReference>
<keyword evidence="1" id="KW-0812">Transmembrane</keyword>
<evidence type="ECO:0000313" key="4">
    <source>
        <dbReference type="Proteomes" id="UP000182762"/>
    </source>
</evidence>
<feature type="transmembrane region" description="Helical" evidence="1">
    <location>
        <begin position="89"/>
        <end position="106"/>
    </location>
</feature>
<dbReference type="PANTHER" id="PTHR14969">
    <property type="entry name" value="SPHINGOSINE-1-PHOSPHATE PHOSPHOHYDROLASE"/>
    <property type="match status" value="1"/>
</dbReference>